<evidence type="ECO:0000313" key="3">
    <source>
        <dbReference type="EMBL" id="CBN75917.1"/>
    </source>
</evidence>
<dbReference type="Gene3D" id="2.30.30.140">
    <property type="match status" value="1"/>
</dbReference>
<dbReference type="eggNOG" id="ENOG502T127">
    <property type="taxonomic scope" value="Eukaryota"/>
</dbReference>
<dbReference type="Pfam" id="PF00646">
    <property type="entry name" value="F-box"/>
    <property type="match status" value="1"/>
</dbReference>
<protein>
    <recommendedName>
        <fullName evidence="2">F-box domain-containing protein</fullName>
    </recommendedName>
</protein>
<dbReference type="Proteomes" id="UP000002630">
    <property type="component" value="Linkage Group LG17"/>
</dbReference>
<dbReference type="Gene3D" id="1.20.1280.50">
    <property type="match status" value="1"/>
</dbReference>
<dbReference type="SUPFAM" id="SSF54160">
    <property type="entry name" value="Chromo domain-like"/>
    <property type="match status" value="1"/>
</dbReference>
<evidence type="ECO:0000256" key="1">
    <source>
        <dbReference type="SAM" id="MobiDB-lite"/>
    </source>
</evidence>
<keyword evidence="4" id="KW-1185">Reference proteome</keyword>
<proteinExistence type="predicted"/>
<sequence length="312" mass="35329">MTRVVGGCRRSVLNMRSGTRRATGQLAGLPRELLARSMELLNMVDLGQVCCVNKDWRNAAEEDAVWRFWWARRFREDPPPQRGRARAGHLKQLHRYRLEDPLVGDKVEVSWEGRFRLESLDVFVGRSWWEATVVQKMDGFKYKIHYPGWDSNWDEWVVRDRLRWPVDPSYLSTTFRVREVVEVWCTGTHVKGAWLQARVRQIKQDQVSLKNVLASSPRTVWVPRSKVRRVCTGASCVNSSSRNGSRRRGGGRSSKLDASRQEALARALRGLSAGARRLPRAGLAGLRGAVRRRASLSRMRRGGGGGGGGGIV</sequence>
<dbReference type="OrthoDB" id="124855at2759"/>
<dbReference type="InterPro" id="IPR036047">
    <property type="entry name" value="F-box-like_dom_sf"/>
</dbReference>
<name>D8LI95_ECTSI</name>
<dbReference type="InterPro" id="IPR016197">
    <property type="entry name" value="Chromo-like_dom_sf"/>
</dbReference>
<accession>D8LI95</accession>
<organism evidence="3 4">
    <name type="scientific">Ectocarpus siliculosus</name>
    <name type="common">Brown alga</name>
    <name type="synonym">Conferva siliculosa</name>
    <dbReference type="NCBI Taxonomy" id="2880"/>
    <lineage>
        <taxon>Eukaryota</taxon>
        <taxon>Sar</taxon>
        <taxon>Stramenopiles</taxon>
        <taxon>Ochrophyta</taxon>
        <taxon>PX clade</taxon>
        <taxon>Phaeophyceae</taxon>
        <taxon>Ectocarpales</taxon>
        <taxon>Ectocarpaceae</taxon>
        <taxon>Ectocarpus</taxon>
    </lineage>
</organism>
<dbReference type="InParanoid" id="D8LI95"/>
<dbReference type="AlphaFoldDB" id="D8LI95"/>
<evidence type="ECO:0000313" key="4">
    <source>
        <dbReference type="Proteomes" id="UP000002630"/>
    </source>
</evidence>
<dbReference type="SUPFAM" id="SSF81383">
    <property type="entry name" value="F-box domain"/>
    <property type="match status" value="1"/>
</dbReference>
<evidence type="ECO:0000259" key="2">
    <source>
        <dbReference type="PROSITE" id="PS50181"/>
    </source>
</evidence>
<dbReference type="EMBL" id="FN649742">
    <property type="protein sequence ID" value="CBN75917.1"/>
    <property type="molecule type" value="Genomic_DNA"/>
</dbReference>
<reference evidence="3 4" key="1">
    <citation type="journal article" date="2010" name="Nature">
        <title>The Ectocarpus genome and the independent evolution of multicellularity in brown algae.</title>
        <authorList>
            <person name="Cock J.M."/>
            <person name="Sterck L."/>
            <person name="Rouze P."/>
            <person name="Scornet D."/>
            <person name="Allen A.E."/>
            <person name="Amoutzias G."/>
            <person name="Anthouard V."/>
            <person name="Artiguenave F."/>
            <person name="Aury J.M."/>
            <person name="Badger J.H."/>
            <person name="Beszteri B."/>
            <person name="Billiau K."/>
            <person name="Bonnet E."/>
            <person name="Bothwell J.H."/>
            <person name="Bowler C."/>
            <person name="Boyen C."/>
            <person name="Brownlee C."/>
            <person name="Carrano C.J."/>
            <person name="Charrier B."/>
            <person name="Cho G.Y."/>
            <person name="Coelho S.M."/>
            <person name="Collen J."/>
            <person name="Corre E."/>
            <person name="Da Silva C."/>
            <person name="Delage L."/>
            <person name="Delaroque N."/>
            <person name="Dittami S.M."/>
            <person name="Doulbeau S."/>
            <person name="Elias M."/>
            <person name="Farnham G."/>
            <person name="Gachon C.M."/>
            <person name="Gschloessl B."/>
            <person name="Heesch S."/>
            <person name="Jabbari K."/>
            <person name="Jubin C."/>
            <person name="Kawai H."/>
            <person name="Kimura K."/>
            <person name="Kloareg B."/>
            <person name="Kupper F.C."/>
            <person name="Lang D."/>
            <person name="Le Bail A."/>
            <person name="Leblanc C."/>
            <person name="Lerouge P."/>
            <person name="Lohr M."/>
            <person name="Lopez P.J."/>
            <person name="Martens C."/>
            <person name="Maumus F."/>
            <person name="Michel G."/>
            <person name="Miranda-Saavedra D."/>
            <person name="Morales J."/>
            <person name="Moreau H."/>
            <person name="Motomura T."/>
            <person name="Nagasato C."/>
            <person name="Napoli C.A."/>
            <person name="Nelson D.R."/>
            <person name="Nyvall-Collen P."/>
            <person name="Peters A.F."/>
            <person name="Pommier C."/>
            <person name="Potin P."/>
            <person name="Poulain J."/>
            <person name="Quesneville H."/>
            <person name="Read B."/>
            <person name="Rensing S.A."/>
            <person name="Ritter A."/>
            <person name="Rousvoal S."/>
            <person name="Samanta M."/>
            <person name="Samson G."/>
            <person name="Schroeder D.C."/>
            <person name="Segurens B."/>
            <person name="Strittmatter M."/>
            <person name="Tonon T."/>
            <person name="Tregear J.W."/>
            <person name="Valentin K."/>
            <person name="von Dassow P."/>
            <person name="Yamagishi T."/>
            <person name="Van de Peer Y."/>
            <person name="Wincker P."/>
        </authorList>
    </citation>
    <scope>NUCLEOTIDE SEQUENCE [LARGE SCALE GENOMIC DNA]</scope>
    <source>
        <strain evidence="4">Ec32 / CCAP1310/4</strain>
    </source>
</reference>
<gene>
    <name evidence="3" type="ORF">Esi_0206_0048</name>
</gene>
<dbReference type="InterPro" id="IPR025995">
    <property type="entry name" value="Tudor-knot"/>
</dbReference>
<dbReference type="Pfam" id="PF11717">
    <property type="entry name" value="Tudor-knot"/>
    <property type="match status" value="1"/>
</dbReference>
<dbReference type="PROSITE" id="PS50181">
    <property type="entry name" value="FBOX"/>
    <property type="match status" value="1"/>
</dbReference>
<feature type="domain" description="F-box" evidence="2">
    <location>
        <begin position="23"/>
        <end position="69"/>
    </location>
</feature>
<dbReference type="InterPro" id="IPR001810">
    <property type="entry name" value="F-box_dom"/>
</dbReference>
<dbReference type="EMBL" id="FN648383">
    <property type="protein sequence ID" value="CBN75917.1"/>
    <property type="molecule type" value="Genomic_DNA"/>
</dbReference>
<feature type="region of interest" description="Disordered" evidence="1">
    <location>
        <begin position="235"/>
        <end position="259"/>
    </location>
</feature>